<dbReference type="KEGG" id="hba:Hbal_0442"/>
<dbReference type="RefSeq" id="WP_015826294.1">
    <property type="nucleotide sequence ID" value="NC_012982.1"/>
</dbReference>
<name>C6XMX4_HIRBI</name>
<dbReference type="HOGENOM" id="CLU_155158_1_0_5"/>
<dbReference type="OrthoDB" id="8115457at2"/>
<dbReference type="Proteomes" id="UP000002745">
    <property type="component" value="Chromosome"/>
</dbReference>
<protein>
    <submittedName>
        <fullName evidence="2">Uncharacterized protein</fullName>
    </submittedName>
</protein>
<feature type="transmembrane region" description="Helical" evidence="1">
    <location>
        <begin position="32"/>
        <end position="53"/>
    </location>
</feature>
<organism evidence="2 3">
    <name type="scientific">Hirschia baltica (strain ATCC 49814 / DSM 5838 / IFAM 1418)</name>
    <dbReference type="NCBI Taxonomy" id="582402"/>
    <lineage>
        <taxon>Bacteria</taxon>
        <taxon>Pseudomonadati</taxon>
        <taxon>Pseudomonadota</taxon>
        <taxon>Alphaproteobacteria</taxon>
        <taxon>Hyphomonadales</taxon>
        <taxon>Hyphomonadaceae</taxon>
        <taxon>Hirschia</taxon>
    </lineage>
</organism>
<dbReference type="eggNOG" id="ENOG5030QVA">
    <property type="taxonomic scope" value="Bacteria"/>
</dbReference>
<proteinExistence type="predicted"/>
<keyword evidence="1" id="KW-1133">Transmembrane helix</keyword>
<keyword evidence="3" id="KW-1185">Reference proteome</keyword>
<evidence type="ECO:0000313" key="3">
    <source>
        <dbReference type="Proteomes" id="UP000002745"/>
    </source>
</evidence>
<dbReference type="AlphaFoldDB" id="C6XMX4"/>
<dbReference type="STRING" id="582402.Hbal_0442"/>
<keyword evidence="1" id="KW-0812">Transmembrane</keyword>
<evidence type="ECO:0000313" key="2">
    <source>
        <dbReference type="EMBL" id="ACT58144.1"/>
    </source>
</evidence>
<evidence type="ECO:0000256" key="1">
    <source>
        <dbReference type="SAM" id="Phobius"/>
    </source>
</evidence>
<keyword evidence="1" id="KW-0472">Membrane</keyword>
<sequence length="136" mass="15024">MVDEKSPSEPLQAHAAKADKTAKYLRMLAGKALSGFAFSIFFVAMLLAFDIANLRTLIFASQDKWVALFILTFFLGLTFGSVQMGIAIMNKFGKDDDDDDKPGRGPKMPDLAAFLEGLLTPPPEPQPIRVKARRLY</sequence>
<accession>C6XMX4</accession>
<reference evidence="3" key="1">
    <citation type="journal article" date="2011" name="J. Bacteriol.">
        <title>Genome sequences of eight morphologically diverse alphaproteobacteria.</title>
        <authorList>
            <consortium name="US DOE Joint Genome Institute"/>
            <person name="Brown P.J."/>
            <person name="Kysela D.T."/>
            <person name="Buechlein A."/>
            <person name="Hemmerich C."/>
            <person name="Brun Y.V."/>
        </authorList>
    </citation>
    <scope>NUCLEOTIDE SEQUENCE [LARGE SCALE GENOMIC DNA]</scope>
    <source>
        <strain evidence="3">ATCC 49814 / DSM 5838 / IFAM 1418</strain>
    </source>
</reference>
<gene>
    <name evidence="2" type="ordered locus">Hbal_0442</name>
</gene>
<dbReference type="EMBL" id="CP001678">
    <property type="protein sequence ID" value="ACT58144.1"/>
    <property type="molecule type" value="Genomic_DNA"/>
</dbReference>
<feature type="transmembrane region" description="Helical" evidence="1">
    <location>
        <begin position="65"/>
        <end position="89"/>
    </location>
</feature>